<dbReference type="EMBL" id="JAFBDZ010000001">
    <property type="protein sequence ID" value="MBM7584282.1"/>
    <property type="molecule type" value="Genomic_DNA"/>
</dbReference>
<dbReference type="Proteomes" id="UP001646157">
    <property type="component" value="Unassembled WGS sequence"/>
</dbReference>
<evidence type="ECO:0000313" key="2">
    <source>
        <dbReference type="Proteomes" id="UP001646157"/>
    </source>
</evidence>
<accession>A0ABS2N8U0</accession>
<sequence length="59" mass="6902">MGSKYHACATCKHFSAERMEGVMNYRCIRLGYETKPKYQFSCWDPRPHIISLMKKEGGE</sequence>
<reference evidence="1 2" key="1">
    <citation type="submission" date="2021-01" db="EMBL/GenBank/DDBJ databases">
        <title>Genomic Encyclopedia of Type Strains, Phase IV (KMG-IV): sequencing the most valuable type-strain genomes for metagenomic binning, comparative biology and taxonomic classification.</title>
        <authorList>
            <person name="Goeker M."/>
        </authorList>
    </citation>
    <scope>NUCLEOTIDE SEQUENCE [LARGE SCALE GENOMIC DNA]</scope>
    <source>
        <strain evidence="1 2">DSM 24834</strain>
    </source>
</reference>
<comment type="caution">
    <text evidence="1">The sequence shown here is derived from an EMBL/GenBank/DDBJ whole genome shotgun (WGS) entry which is preliminary data.</text>
</comment>
<proteinExistence type="predicted"/>
<organism evidence="1 2">
    <name type="scientific">Rossellomorea pakistanensis</name>
    <dbReference type="NCBI Taxonomy" id="992288"/>
    <lineage>
        <taxon>Bacteria</taxon>
        <taxon>Bacillati</taxon>
        <taxon>Bacillota</taxon>
        <taxon>Bacilli</taxon>
        <taxon>Bacillales</taxon>
        <taxon>Bacillaceae</taxon>
        <taxon>Rossellomorea</taxon>
    </lineage>
</organism>
<name>A0ABS2N8U0_9BACI</name>
<protein>
    <submittedName>
        <fullName evidence="1">Uncharacterized protein</fullName>
    </submittedName>
</protein>
<gene>
    <name evidence="1" type="ORF">JOC86_000819</name>
</gene>
<keyword evidence="2" id="KW-1185">Reference proteome</keyword>
<evidence type="ECO:0000313" key="1">
    <source>
        <dbReference type="EMBL" id="MBM7584282.1"/>
    </source>
</evidence>